<evidence type="ECO:0000256" key="1">
    <source>
        <dbReference type="SAM" id="MobiDB-lite"/>
    </source>
</evidence>
<comment type="caution">
    <text evidence="2">The sequence shown here is derived from an EMBL/GenBank/DDBJ whole genome shotgun (WGS) entry which is preliminary data.</text>
</comment>
<dbReference type="Proteomes" id="UP001189429">
    <property type="component" value="Unassembled WGS sequence"/>
</dbReference>
<protein>
    <submittedName>
        <fullName evidence="2">Uncharacterized protein</fullName>
    </submittedName>
</protein>
<organism evidence="2 3">
    <name type="scientific">Prorocentrum cordatum</name>
    <dbReference type="NCBI Taxonomy" id="2364126"/>
    <lineage>
        <taxon>Eukaryota</taxon>
        <taxon>Sar</taxon>
        <taxon>Alveolata</taxon>
        <taxon>Dinophyceae</taxon>
        <taxon>Prorocentrales</taxon>
        <taxon>Prorocentraceae</taxon>
        <taxon>Prorocentrum</taxon>
    </lineage>
</organism>
<evidence type="ECO:0000313" key="2">
    <source>
        <dbReference type="EMBL" id="CAK0832962.1"/>
    </source>
</evidence>
<keyword evidence="3" id="KW-1185">Reference proteome</keyword>
<sequence>MTCYTARRPMSFAAAGGRHWEIERGERESAARSEELRASLRAAWLVGRVMETRRRGAAGGWRLASVVLEGASRASHCLWTGAASTGNDSQGRPLGHERAQQLNARNTRRRRKDEEEEGAG</sequence>
<feature type="region of interest" description="Disordered" evidence="1">
    <location>
        <begin position="81"/>
        <end position="120"/>
    </location>
</feature>
<accession>A0ABN9SMB5</accession>
<dbReference type="EMBL" id="CAUYUJ010011958">
    <property type="protein sequence ID" value="CAK0832962.1"/>
    <property type="molecule type" value="Genomic_DNA"/>
</dbReference>
<proteinExistence type="predicted"/>
<gene>
    <name evidence="2" type="ORF">PCOR1329_LOCUS30809</name>
</gene>
<name>A0ABN9SMB5_9DINO</name>
<evidence type="ECO:0000313" key="3">
    <source>
        <dbReference type="Proteomes" id="UP001189429"/>
    </source>
</evidence>
<reference evidence="2" key="1">
    <citation type="submission" date="2023-10" db="EMBL/GenBank/DDBJ databases">
        <authorList>
            <person name="Chen Y."/>
            <person name="Shah S."/>
            <person name="Dougan E. K."/>
            <person name="Thang M."/>
            <person name="Chan C."/>
        </authorList>
    </citation>
    <scope>NUCLEOTIDE SEQUENCE [LARGE SCALE GENOMIC DNA]</scope>
</reference>